<gene>
    <name evidence="10" type="ORF">RU97_GL001965</name>
</gene>
<comment type="similarity">
    <text evidence="2 6">Belongs to the 2-oxoacid dehydrogenase family.</text>
</comment>
<dbReference type="Gene3D" id="3.30.559.10">
    <property type="entry name" value="Chloramphenicol acetyltransferase-like domain"/>
    <property type="match status" value="1"/>
</dbReference>
<dbReference type="InterPro" id="IPR036625">
    <property type="entry name" value="E3-bd_dom_sf"/>
</dbReference>
<reference evidence="10 11" key="1">
    <citation type="submission" date="2014-12" db="EMBL/GenBank/DDBJ databases">
        <title>Draft genome sequences of 29 type strains of Enterococci.</title>
        <authorList>
            <person name="Zhong Z."/>
            <person name="Sun Z."/>
            <person name="Liu W."/>
            <person name="Zhang W."/>
            <person name="Zhang H."/>
        </authorList>
    </citation>
    <scope>NUCLEOTIDE SEQUENCE [LARGE SCALE GENOMIC DNA]</scope>
    <source>
        <strain evidence="10 11">DSM 17029</strain>
    </source>
</reference>
<evidence type="ECO:0000256" key="5">
    <source>
        <dbReference type="ARBA" id="ARBA00023315"/>
    </source>
</evidence>
<dbReference type="EMBL" id="JXKH01000004">
    <property type="protein sequence ID" value="OJG18568.1"/>
    <property type="molecule type" value="Genomic_DNA"/>
</dbReference>
<feature type="domain" description="Lipoyl-binding" evidence="8">
    <location>
        <begin position="3"/>
        <end position="78"/>
    </location>
</feature>
<dbReference type="Pfam" id="PF02817">
    <property type="entry name" value="E3_binding"/>
    <property type="match status" value="1"/>
</dbReference>
<dbReference type="InterPro" id="IPR050743">
    <property type="entry name" value="2-oxoacid_DH_E2_comp"/>
</dbReference>
<dbReference type="InterPro" id="IPR003016">
    <property type="entry name" value="2-oxoA_DH_lipoyl-BS"/>
</dbReference>
<evidence type="ECO:0000256" key="2">
    <source>
        <dbReference type="ARBA" id="ARBA00007317"/>
    </source>
</evidence>
<evidence type="ECO:0000256" key="3">
    <source>
        <dbReference type="ARBA" id="ARBA00022679"/>
    </source>
</evidence>
<feature type="region of interest" description="Disordered" evidence="7">
    <location>
        <begin position="82"/>
        <end position="119"/>
    </location>
</feature>
<proteinExistence type="inferred from homology"/>
<dbReference type="InterPro" id="IPR004167">
    <property type="entry name" value="PSBD"/>
</dbReference>
<dbReference type="Pfam" id="PF00198">
    <property type="entry name" value="2-oxoacid_dh"/>
    <property type="match status" value="1"/>
</dbReference>
<dbReference type="InterPro" id="IPR000089">
    <property type="entry name" value="Biotin_lipoyl"/>
</dbReference>
<dbReference type="RefSeq" id="WP_067394423.1">
    <property type="nucleotide sequence ID" value="NZ_JXKH01000004.1"/>
</dbReference>
<dbReference type="PROSITE" id="PS50968">
    <property type="entry name" value="BIOTINYL_LIPOYL"/>
    <property type="match status" value="1"/>
</dbReference>
<comment type="caution">
    <text evidence="10">The sequence shown here is derived from an EMBL/GenBank/DDBJ whole genome shotgun (WGS) entry which is preliminary data.</text>
</comment>
<dbReference type="InterPro" id="IPR023213">
    <property type="entry name" value="CAT-like_dom_sf"/>
</dbReference>
<dbReference type="PROSITE" id="PS51826">
    <property type="entry name" value="PSBD"/>
    <property type="match status" value="1"/>
</dbReference>
<dbReference type="Proteomes" id="UP000181884">
    <property type="component" value="Unassembled WGS sequence"/>
</dbReference>
<dbReference type="Gene3D" id="2.40.50.100">
    <property type="match status" value="1"/>
</dbReference>
<comment type="cofactor">
    <cofactor evidence="1 6">
        <name>(R)-lipoate</name>
        <dbReference type="ChEBI" id="CHEBI:83088"/>
    </cofactor>
</comment>
<dbReference type="CDD" id="cd06849">
    <property type="entry name" value="lipoyl_domain"/>
    <property type="match status" value="1"/>
</dbReference>
<dbReference type="Gene3D" id="4.10.320.10">
    <property type="entry name" value="E3-binding domain"/>
    <property type="match status" value="1"/>
</dbReference>
<dbReference type="STRING" id="214095.RU97_GL001965"/>
<organism evidence="10 11">
    <name type="scientific">Enterococcus canis</name>
    <dbReference type="NCBI Taxonomy" id="214095"/>
    <lineage>
        <taxon>Bacteria</taxon>
        <taxon>Bacillati</taxon>
        <taxon>Bacillota</taxon>
        <taxon>Bacilli</taxon>
        <taxon>Lactobacillales</taxon>
        <taxon>Enterococcaceae</taxon>
        <taxon>Enterococcus</taxon>
    </lineage>
</organism>
<keyword evidence="5 6" id="KW-0012">Acyltransferase</keyword>
<dbReference type="AlphaFoldDB" id="A0A1L8RFM7"/>
<evidence type="ECO:0000256" key="4">
    <source>
        <dbReference type="ARBA" id="ARBA00022823"/>
    </source>
</evidence>
<evidence type="ECO:0000313" key="10">
    <source>
        <dbReference type="EMBL" id="OJG18568.1"/>
    </source>
</evidence>
<dbReference type="FunFam" id="3.30.559.10:FF:000007">
    <property type="entry name" value="Dihydrolipoamide acetyltransferase component of pyruvate dehydrogenase complex"/>
    <property type="match status" value="1"/>
</dbReference>
<dbReference type="Pfam" id="PF00364">
    <property type="entry name" value="Biotin_lipoyl"/>
    <property type="match status" value="1"/>
</dbReference>
<protein>
    <recommendedName>
        <fullName evidence="6">Dihydrolipoamide acetyltransferase component of pyruvate dehydrogenase complex</fullName>
        <ecNumber evidence="6">2.3.1.-</ecNumber>
    </recommendedName>
</protein>
<dbReference type="PANTHER" id="PTHR43178">
    <property type="entry name" value="DIHYDROLIPOAMIDE ACETYLTRANSFERASE COMPONENT OF PYRUVATE DEHYDROGENASE COMPLEX"/>
    <property type="match status" value="1"/>
</dbReference>
<dbReference type="GO" id="GO:0005737">
    <property type="term" value="C:cytoplasm"/>
    <property type="evidence" value="ECO:0007669"/>
    <property type="project" value="TreeGrafter"/>
</dbReference>
<sequence>MSIEKIQMPGLGESVHEATITLWLVKPGDEIKKYDPIAEVVSDKVTSEIPSNFDGVVKELLVEADQEVPIGTDILSIEVAGGTSEPTPEVKAAPAEPSVAASEAPKAAAPVASKEKTSGARYSPVVMRLAQEKGIDLAQVTGTGHDGRITKKDLLNFDPAAAPTKAPVETATVSATATTPAPTATASTQAAPTQAARPAPVPTTDRDEVVPADGVRKAIAKKMVQSVTEIPHAWLMVEADVSNLVTLRNEAKDNFKKTEGVPLSFFPFFIKAVVQALKNNPKLNTSWDNGNIIYHKDINISIAVAGEENLFVPVIKNADQLSVTGIAKEAKRLADAVHQGSLSNSEMQGGTFTVNNTGTFGSVQSMGIINYPQAAILQVEGITKRVVPTKDGGFKTADMVNLCLSIDHRILDGLQAGRFLNDIKENLAKFDSVSQLY</sequence>
<keyword evidence="4 6" id="KW-0450">Lipoyl</keyword>
<dbReference type="InterPro" id="IPR011053">
    <property type="entry name" value="Single_hybrid_motif"/>
</dbReference>
<dbReference type="InterPro" id="IPR001078">
    <property type="entry name" value="2-oxoacid_DH_actylTfrase"/>
</dbReference>
<accession>A0A1L8RFM7</accession>
<dbReference type="SUPFAM" id="SSF51230">
    <property type="entry name" value="Single hybrid motif"/>
    <property type="match status" value="1"/>
</dbReference>
<feature type="compositionally biased region" description="Low complexity" evidence="7">
    <location>
        <begin position="89"/>
        <end position="112"/>
    </location>
</feature>
<dbReference type="GO" id="GO:0016407">
    <property type="term" value="F:acetyltransferase activity"/>
    <property type="evidence" value="ECO:0007669"/>
    <property type="project" value="TreeGrafter"/>
</dbReference>
<evidence type="ECO:0000313" key="11">
    <source>
        <dbReference type="Proteomes" id="UP000181884"/>
    </source>
</evidence>
<dbReference type="SUPFAM" id="SSF52777">
    <property type="entry name" value="CoA-dependent acyltransferases"/>
    <property type="match status" value="1"/>
</dbReference>
<feature type="region of interest" description="Disordered" evidence="7">
    <location>
        <begin position="174"/>
        <end position="207"/>
    </location>
</feature>
<feature type="domain" description="Peripheral subunit-binding (PSBD)" evidence="9">
    <location>
        <begin position="121"/>
        <end position="158"/>
    </location>
</feature>
<keyword evidence="11" id="KW-1185">Reference proteome</keyword>
<dbReference type="PROSITE" id="PS00189">
    <property type="entry name" value="LIPOYL"/>
    <property type="match status" value="1"/>
</dbReference>
<dbReference type="PANTHER" id="PTHR43178:SF5">
    <property type="entry name" value="LIPOAMIDE ACYLTRANSFERASE COMPONENT OF BRANCHED-CHAIN ALPHA-KETO ACID DEHYDROGENASE COMPLEX, MITOCHONDRIAL"/>
    <property type="match status" value="1"/>
</dbReference>
<feature type="compositionally biased region" description="Low complexity" evidence="7">
    <location>
        <begin position="174"/>
        <end position="198"/>
    </location>
</feature>
<evidence type="ECO:0000256" key="1">
    <source>
        <dbReference type="ARBA" id="ARBA00001938"/>
    </source>
</evidence>
<name>A0A1L8RFM7_9ENTE</name>
<dbReference type="SUPFAM" id="SSF47005">
    <property type="entry name" value="Peripheral subunit-binding domain of 2-oxo acid dehydrogenase complex"/>
    <property type="match status" value="1"/>
</dbReference>
<keyword evidence="3 6" id="KW-0808">Transferase</keyword>
<evidence type="ECO:0000256" key="7">
    <source>
        <dbReference type="SAM" id="MobiDB-lite"/>
    </source>
</evidence>
<dbReference type="EC" id="2.3.1.-" evidence="6"/>
<evidence type="ECO:0000259" key="8">
    <source>
        <dbReference type="PROSITE" id="PS50968"/>
    </source>
</evidence>
<evidence type="ECO:0000256" key="6">
    <source>
        <dbReference type="RuleBase" id="RU003423"/>
    </source>
</evidence>
<evidence type="ECO:0000259" key="9">
    <source>
        <dbReference type="PROSITE" id="PS51826"/>
    </source>
</evidence>
<dbReference type="GO" id="GO:0031405">
    <property type="term" value="F:lipoic acid binding"/>
    <property type="evidence" value="ECO:0007669"/>
    <property type="project" value="TreeGrafter"/>
</dbReference>